<dbReference type="NCBIfam" id="NF001097">
    <property type="entry name" value="PRK00129.1"/>
    <property type="match status" value="1"/>
</dbReference>
<protein>
    <submittedName>
        <fullName evidence="2">Uracil phosphoribosyltransferase</fullName>
        <ecNumber evidence="2">2.4.2.9</ecNumber>
    </submittedName>
</protein>
<proteinExistence type="predicted"/>
<keyword evidence="2" id="KW-0328">Glycosyltransferase</keyword>
<dbReference type="EC" id="2.4.2.9" evidence="2"/>
<sequence>MEIHHLAQNNSVLKHFLAELRNVNIQQDRMRFRKNMERVGELLAYEMSKSFHYKEINVETPLGSKQTHEIDEELVICGIFRAGLALHQGFLNYFDNADNAFISAYRKHHKNSDAFEIEVEYLACPALENKTLILVDPMLATGRSFEAAYKAIEQTGSPKNIHIAAVVATPEGIEHLEETLRPDTKIWIADIDERLDEKDYIVPGLGDAGDLLYGSKLQH</sequence>
<dbReference type="InterPro" id="IPR000836">
    <property type="entry name" value="PRTase_dom"/>
</dbReference>
<dbReference type="SUPFAM" id="SSF53271">
    <property type="entry name" value="PRTase-like"/>
    <property type="match status" value="1"/>
</dbReference>
<dbReference type="CDD" id="cd06223">
    <property type="entry name" value="PRTases_typeI"/>
    <property type="match status" value="1"/>
</dbReference>
<organism evidence="2 3">
    <name type="scientific">Zhouia spongiae</name>
    <dbReference type="NCBI Taxonomy" id="2202721"/>
    <lineage>
        <taxon>Bacteria</taxon>
        <taxon>Pseudomonadati</taxon>
        <taxon>Bacteroidota</taxon>
        <taxon>Flavobacteriia</taxon>
        <taxon>Flavobacteriales</taxon>
        <taxon>Flavobacteriaceae</taxon>
        <taxon>Zhouia</taxon>
    </lineage>
</organism>
<dbReference type="Pfam" id="PF14681">
    <property type="entry name" value="UPRTase"/>
    <property type="match status" value="1"/>
</dbReference>
<dbReference type="InterPro" id="IPR029057">
    <property type="entry name" value="PRTase-like"/>
</dbReference>
<reference evidence="2 3" key="1">
    <citation type="journal article" date="2018" name="Int. J. Syst. Evol. Microbiol.">
        <title>Zhouia spongiae sp. nov., isolated from a marine sponge.</title>
        <authorList>
            <person name="Zhuang L."/>
            <person name="Lin B."/>
            <person name="Qin F."/>
            <person name="Luo L."/>
        </authorList>
    </citation>
    <scope>NUCLEOTIDE SEQUENCE [LARGE SCALE GENOMIC DNA]</scope>
    <source>
        <strain evidence="2 3">HN-Y44</strain>
    </source>
</reference>
<name>A0ABY3YPC4_9FLAO</name>
<gene>
    <name evidence="2" type="primary">upp</name>
    <name evidence="2" type="ORF">MQE36_04960</name>
</gene>
<dbReference type="Proteomes" id="UP000829476">
    <property type="component" value="Chromosome"/>
</dbReference>
<dbReference type="PANTHER" id="PTHR11608:SF0">
    <property type="entry name" value="BIFUNCTIONAL PROTEIN PYRR"/>
    <property type="match status" value="1"/>
</dbReference>
<accession>A0ABY3YPC4</accession>
<dbReference type="InterPro" id="IPR050137">
    <property type="entry name" value="PyrR_bifunctional"/>
</dbReference>
<dbReference type="EMBL" id="CP094326">
    <property type="protein sequence ID" value="UNY99697.1"/>
    <property type="molecule type" value="Genomic_DNA"/>
</dbReference>
<evidence type="ECO:0000313" key="3">
    <source>
        <dbReference type="Proteomes" id="UP000829476"/>
    </source>
</evidence>
<dbReference type="GO" id="GO:0004845">
    <property type="term" value="F:uracil phosphoribosyltransferase activity"/>
    <property type="evidence" value="ECO:0007669"/>
    <property type="project" value="UniProtKB-EC"/>
</dbReference>
<dbReference type="PANTHER" id="PTHR11608">
    <property type="entry name" value="BIFUNCTIONAL PROTEIN PYRR"/>
    <property type="match status" value="1"/>
</dbReference>
<feature type="domain" description="Phosphoribosyltransferase" evidence="1">
    <location>
        <begin position="9"/>
        <end position="214"/>
    </location>
</feature>
<keyword evidence="2" id="KW-0808">Transferase</keyword>
<dbReference type="Gene3D" id="3.40.50.2020">
    <property type="match status" value="1"/>
</dbReference>
<evidence type="ECO:0000259" key="1">
    <source>
        <dbReference type="Pfam" id="PF14681"/>
    </source>
</evidence>
<evidence type="ECO:0000313" key="2">
    <source>
        <dbReference type="EMBL" id="UNY99697.1"/>
    </source>
</evidence>
<keyword evidence="3" id="KW-1185">Reference proteome</keyword>
<dbReference type="RefSeq" id="WP_242938069.1">
    <property type="nucleotide sequence ID" value="NZ_CP094326.1"/>
</dbReference>